<comment type="caution">
    <text evidence="1">The sequence shown here is derived from an EMBL/GenBank/DDBJ whole genome shotgun (WGS) entry which is preliminary data.</text>
</comment>
<gene>
    <name evidence="1" type="primary">PEG10_6</name>
    <name evidence="1" type="ORF">DSO57_1002680</name>
</gene>
<dbReference type="Proteomes" id="UP001165960">
    <property type="component" value="Unassembled WGS sequence"/>
</dbReference>
<dbReference type="EMBL" id="QTSX02000716">
    <property type="protein sequence ID" value="KAJ9086553.1"/>
    <property type="molecule type" value="Genomic_DNA"/>
</dbReference>
<reference evidence="1" key="1">
    <citation type="submission" date="2022-04" db="EMBL/GenBank/DDBJ databases">
        <title>Genome of the entomopathogenic fungus Entomophthora muscae.</title>
        <authorList>
            <person name="Elya C."/>
            <person name="Lovett B.R."/>
            <person name="Lee E."/>
            <person name="Macias A.M."/>
            <person name="Hajek A.E."/>
            <person name="De Bivort B.L."/>
            <person name="Kasson M.T."/>
            <person name="De Fine Licht H.H."/>
            <person name="Stajich J.E."/>
        </authorList>
    </citation>
    <scope>NUCLEOTIDE SEQUENCE</scope>
    <source>
        <strain evidence="1">Berkeley</strain>
    </source>
</reference>
<accession>A0ACC2UI77</accession>
<keyword evidence="2" id="KW-1185">Reference proteome</keyword>
<evidence type="ECO:0000313" key="1">
    <source>
        <dbReference type="EMBL" id="KAJ9086553.1"/>
    </source>
</evidence>
<organism evidence="1 2">
    <name type="scientific">Entomophthora muscae</name>
    <dbReference type="NCBI Taxonomy" id="34485"/>
    <lineage>
        <taxon>Eukaryota</taxon>
        <taxon>Fungi</taxon>
        <taxon>Fungi incertae sedis</taxon>
        <taxon>Zoopagomycota</taxon>
        <taxon>Entomophthoromycotina</taxon>
        <taxon>Entomophthoromycetes</taxon>
        <taxon>Entomophthorales</taxon>
        <taxon>Entomophthoraceae</taxon>
        <taxon>Entomophthora</taxon>
    </lineage>
</organism>
<evidence type="ECO:0000313" key="2">
    <source>
        <dbReference type="Proteomes" id="UP001165960"/>
    </source>
</evidence>
<protein>
    <submittedName>
        <fullName evidence="1">Retrotransposon-derived protein peg10</fullName>
    </submittedName>
</protein>
<name>A0ACC2UI77_9FUNG</name>
<sequence>MNLIKISFFTLLEGHTPTSYTNQTVVLNTLAHSSPPLAYFTSYRSEFSTNSQKVLYLVEKFTSHYRDWFSSHSIHNPGILQNYNLFVSSLLSFSGEDKDTSTPSASCFAGLTQGLLPLREYNRKFCSLQSRLHASDAEACSFYKIGLNRLLQEFLVHHNLPNELEPLIREVVNLVVCNRQGTAFFNPSTWHQAKVWGRFCLTAKEVLRRRNNNLFSHCGSKDHLLPACPISKYFPFINKTSTLTLLSLIDTSKSPTVLVTIHGPLGKIKVLALLNTGANANFIEEKLAKFIGLPASGSLDVKVGNSTIIGVTPILQSVTIDLEGFSFHVTCNSSPQLILPVHPWISMVERVFA</sequence>
<proteinExistence type="predicted"/>